<evidence type="ECO:0000256" key="1">
    <source>
        <dbReference type="SAM" id="MobiDB-lite"/>
    </source>
</evidence>
<evidence type="ECO:0000313" key="4">
    <source>
        <dbReference type="Proteomes" id="UP000729402"/>
    </source>
</evidence>
<dbReference type="Pfam" id="PF00450">
    <property type="entry name" value="Peptidase_S10"/>
    <property type="match status" value="1"/>
</dbReference>
<feature type="chain" id="PRO_5035180359" evidence="2">
    <location>
        <begin position="24"/>
        <end position="638"/>
    </location>
</feature>
<dbReference type="EMBL" id="JAAALK010000081">
    <property type="protein sequence ID" value="KAG8089747.1"/>
    <property type="molecule type" value="Genomic_DNA"/>
</dbReference>
<gene>
    <name evidence="3" type="ORF">GUJ93_ZPchr0011g27533</name>
</gene>
<protein>
    <submittedName>
        <fullName evidence="3">Uncharacterized protein</fullName>
    </submittedName>
</protein>
<keyword evidence="2" id="KW-0732">Signal</keyword>
<dbReference type="AlphaFoldDB" id="A0A8J5WJV7"/>
<reference evidence="3" key="2">
    <citation type="submission" date="2021-02" db="EMBL/GenBank/DDBJ databases">
        <authorList>
            <person name="Kimball J.A."/>
            <person name="Haas M.W."/>
            <person name="Macchietto M."/>
            <person name="Kono T."/>
            <person name="Duquette J."/>
            <person name="Shao M."/>
        </authorList>
    </citation>
    <scope>NUCLEOTIDE SEQUENCE</scope>
    <source>
        <tissue evidence="3">Fresh leaf tissue</tissue>
    </source>
</reference>
<dbReference type="PANTHER" id="PTHR11802:SF46">
    <property type="entry name" value="CARBOXYPEPTIDASE"/>
    <property type="match status" value="1"/>
</dbReference>
<name>A0A8J5WJV7_ZIZPA</name>
<feature type="region of interest" description="Disordered" evidence="1">
    <location>
        <begin position="369"/>
        <end position="459"/>
    </location>
</feature>
<feature type="region of interest" description="Disordered" evidence="1">
    <location>
        <begin position="487"/>
        <end position="586"/>
    </location>
</feature>
<dbReference type="GO" id="GO:0019748">
    <property type="term" value="P:secondary metabolic process"/>
    <property type="evidence" value="ECO:0007669"/>
    <property type="project" value="TreeGrafter"/>
</dbReference>
<organism evidence="3 4">
    <name type="scientific">Zizania palustris</name>
    <name type="common">Northern wild rice</name>
    <dbReference type="NCBI Taxonomy" id="103762"/>
    <lineage>
        <taxon>Eukaryota</taxon>
        <taxon>Viridiplantae</taxon>
        <taxon>Streptophyta</taxon>
        <taxon>Embryophyta</taxon>
        <taxon>Tracheophyta</taxon>
        <taxon>Spermatophyta</taxon>
        <taxon>Magnoliopsida</taxon>
        <taxon>Liliopsida</taxon>
        <taxon>Poales</taxon>
        <taxon>Poaceae</taxon>
        <taxon>BOP clade</taxon>
        <taxon>Oryzoideae</taxon>
        <taxon>Oryzeae</taxon>
        <taxon>Zizaniinae</taxon>
        <taxon>Zizania</taxon>
    </lineage>
</organism>
<feature type="signal peptide" evidence="2">
    <location>
        <begin position="1"/>
        <end position="23"/>
    </location>
</feature>
<sequence length="638" mass="70362">MAMRHTVLLLPLVLCFLSDAGVAASLTRTNVASLPGFGGALPSRLETGCVRPYVTVDEENGAELFYYFIESEGDPGSDPVLLWITGGDRCSILSALFFEIGEQPATRFTGETFRILTICIPSGPLKLVVEPYSGNLPRLRYHPYTWTKVANLLFVDSPIGAGFSFSRNPRGYDVGDVSASLQLVKFLSERWKGSSDLEWEREIEVRFNAKLDLLPEKMDAQLKRMDEEAQQWKEVWKNSPLKRFVVPNMEETSVEKKGGDVANVAPEMPRQYTVASASSIVVEDAPPTLVVADLTTALIGCEFYTTADSDDVKVHDGATAETASLSCEQIRVAWPYHDGQPYRAARPPWHVLQSPPRGREPYQISAAVVRPSRRRHARQPLPRKRRDPPRWLRPSRGRYHPLQNQASKPNPRCSQLDLHRLSRSCPPRDGLHASSSVTPTSARAAPDIRTIPPRRSPAQRRAGRALCSACPFAVPCVVGATLRDSRHASAARAREPAPLYSRRTSAGRRPSSPLEHCSRPQPQPPPHQLVAASSERASCHGEPCTVRSGRAKHGVAEGSQGAHESRGQSHPGQSHQLETSAEEASENKKAEYFEKEAHEGNCVLVFDILFGKGGEVFIADFVHGYDGLLCGWNCQSDC</sequence>
<feature type="compositionally biased region" description="Polar residues" evidence="1">
    <location>
        <begin position="568"/>
        <end position="577"/>
    </location>
</feature>
<proteinExistence type="predicted"/>
<dbReference type="GO" id="GO:0016747">
    <property type="term" value="F:acyltransferase activity, transferring groups other than amino-acyl groups"/>
    <property type="evidence" value="ECO:0007669"/>
    <property type="project" value="TreeGrafter"/>
</dbReference>
<dbReference type="PANTHER" id="PTHR11802">
    <property type="entry name" value="SERINE PROTEASE FAMILY S10 SERINE CARBOXYPEPTIDASE"/>
    <property type="match status" value="1"/>
</dbReference>
<feature type="compositionally biased region" description="Basic residues" evidence="1">
    <location>
        <begin position="371"/>
        <end position="399"/>
    </location>
</feature>
<dbReference type="OrthoDB" id="443318at2759"/>
<evidence type="ECO:0000256" key="2">
    <source>
        <dbReference type="SAM" id="SignalP"/>
    </source>
</evidence>
<reference evidence="3" key="1">
    <citation type="journal article" date="2021" name="bioRxiv">
        <title>Whole Genome Assembly and Annotation of Northern Wild Rice, Zizania palustris L., Supports a Whole Genome Duplication in the Zizania Genus.</title>
        <authorList>
            <person name="Haas M."/>
            <person name="Kono T."/>
            <person name="Macchietto M."/>
            <person name="Millas R."/>
            <person name="McGilp L."/>
            <person name="Shao M."/>
            <person name="Duquette J."/>
            <person name="Hirsch C.N."/>
            <person name="Kimball J."/>
        </authorList>
    </citation>
    <scope>NUCLEOTIDE SEQUENCE</scope>
    <source>
        <tissue evidence="3">Fresh leaf tissue</tissue>
    </source>
</reference>
<keyword evidence="4" id="KW-1185">Reference proteome</keyword>
<accession>A0A8J5WJV7</accession>
<dbReference type="GO" id="GO:0004185">
    <property type="term" value="F:serine-type carboxypeptidase activity"/>
    <property type="evidence" value="ECO:0007669"/>
    <property type="project" value="InterPro"/>
</dbReference>
<dbReference type="InterPro" id="IPR001563">
    <property type="entry name" value="Peptidase_S10"/>
</dbReference>
<evidence type="ECO:0000313" key="3">
    <source>
        <dbReference type="EMBL" id="KAG8089747.1"/>
    </source>
</evidence>
<comment type="caution">
    <text evidence="3">The sequence shown here is derived from an EMBL/GenBank/DDBJ whole genome shotgun (WGS) entry which is preliminary data.</text>
</comment>
<dbReference type="GO" id="GO:0006508">
    <property type="term" value="P:proteolysis"/>
    <property type="evidence" value="ECO:0007669"/>
    <property type="project" value="InterPro"/>
</dbReference>
<dbReference type="Proteomes" id="UP000729402">
    <property type="component" value="Unassembled WGS sequence"/>
</dbReference>